<dbReference type="AlphaFoldDB" id="A0ABD2ACH4"/>
<name>A0ABD2ACH4_VESSQ</name>
<proteinExistence type="predicted"/>
<reference evidence="2 3" key="1">
    <citation type="journal article" date="2024" name="Ann. Entomol. Soc. Am.">
        <title>Genomic analyses of the southern and eastern yellowjacket wasps (Hymenoptera: Vespidae) reveal evolutionary signatures of social life.</title>
        <authorList>
            <person name="Catto M.A."/>
            <person name="Caine P.B."/>
            <person name="Orr S.E."/>
            <person name="Hunt B.G."/>
            <person name="Goodisman M.A.D."/>
        </authorList>
    </citation>
    <scope>NUCLEOTIDE SEQUENCE [LARGE SCALE GENOMIC DNA]</scope>
    <source>
        <strain evidence="2">233</strain>
        <tissue evidence="2">Head and thorax</tissue>
    </source>
</reference>
<protein>
    <submittedName>
        <fullName evidence="2">Uncharacterized protein</fullName>
    </submittedName>
</protein>
<evidence type="ECO:0000256" key="1">
    <source>
        <dbReference type="SAM" id="MobiDB-lite"/>
    </source>
</evidence>
<comment type="caution">
    <text evidence="2">The sequence shown here is derived from an EMBL/GenBank/DDBJ whole genome shotgun (WGS) entry which is preliminary data.</text>
</comment>
<evidence type="ECO:0000313" key="2">
    <source>
        <dbReference type="EMBL" id="KAL2718317.1"/>
    </source>
</evidence>
<feature type="region of interest" description="Disordered" evidence="1">
    <location>
        <begin position="52"/>
        <end position="84"/>
    </location>
</feature>
<dbReference type="EMBL" id="JAUDFV010000152">
    <property type="protein sequence ID" value="KAL2718317.1"/>
    <property type="molecule type" value="Genomic_DNA"/>
</dbReference>
<evidence type="ECO:0000313" key="3">
    <source>
        <dbReference type="Proteomes" id="UP001607302"/>
    </source>
</evidence>
<accession>A0ABD2ACH4</accession>
<sequence>MKRTKRTTKLVVRLYLDLIFSNSGILNSGVENDPAWNAENFQKRGQLEQIKALSTGTRSRASSDRNPIVPTTTTTRRGNVKRIN</sequence>
<keyword evidence="3" id="KW-1185">Reference proteome</keyword>
<organism evidence="2 3">
    <name type="scientific">Vespula squamosa</name>
    <name type="common">Southern yellow jacket</name>
    <name type="synonym">Wasp</name>
    <dbReference type="NCBI Taxonomy" id="30214"/>
    <lineage>
        <taxon>Eukaryota</taxon>
        <taxon>Metazoa</taxon>
        <taxon>Ecdysozoa</taxon>
        <taxon>Arthropoda</taxon>
        <taxon>Hexapoda</taxon>
        <taxon>Insecta</taxon>
        <taxon>Pterygota</taxon>
        <taxon>Neoptera</taxon>
        <taxon>Endopterygota</taxon>
        <taxon>Hymenoptera</taxon>
        <taxon>Apocrita</taxon>
        <taxon>Aculeata</taxon>
        <taxon>Vespoidea</taxon>
        <taxon>Vespidae</taxon>
        <taxon>Vespinae</taxon>
        <taxon>Vespula</taxon>
    </lineage>
</organism>
<gene>
    <name evidence="2" type="ORF">V1478_012193</name>
</gene>
<dbReference type="Proteomes" id="UP001607302">
    <property type="component" value="Unassembled WGS sequence"/>
</dbReference>